<dbReference type="Proteomes" id="UP000053815">
    <property type="component" value="Unassembled WGS sequence"/>
</dbReference>
<accession>A0A0C9N6V1</accession>
<name>A0A0C9N6V1_9FUNG</name>
<proteinExistence type="predicted"/>
<gene>
    <name evidence="1" type="ORF">MAM1_0343c09856</name>
</gene>
<evidence type="ECO:0000313" key="2">
    <source>
        <dbReference type="Proteomes" id="UP000053815"/>
    </source>
</evidence>
<dbReference type="EMBL" id="DF836632">
    <property type="protein sequence ID" value="GAN10318.1"/>
    <property type="molecule type" value="Genomic_DNA"/>
</dbReference>
<reference evidence="1" key="1">
    <citation type="submission" date="2014-09" db="EMBL/GenBank/DDBJ databases">
        <title>Draft genome sequence of an oleaginous Mucoromycotina fungus Mucor ambiguus NBRC6742.</title>
        <authorList>
            <person name="Takeda I."/>
            <person name="Yamane N."/>
            <person name="Morita T."/>
            <person name="Tamano K."/>
            <person name="Machida M."/>
            <person name="Baker S."/>
            <person name="Koike H."/>
        </authorList>
    </citation>
    <scope>NUCLEOTIDE SEQUENCE</scope>
    <source>
        <strain evidence="1">NBRC 6742</strain>
    </source>
</reference>
<evidence type="ECO:0000313" key="1">
    <source>
        <dbReference type="EMBL" id="GAN10318.1"/>
    </source>
</evidence>
<sequence length="77" mass="8225">MVTIEAAIKVLGHVNMPLNIITNVSFEDKNEGDAVDSRVVDNINNGTTINAVEAKVINGYHVEQDTTDDVASPSTAK</sequence>
<dbReference type="AlphaFoldDB" id="A0A0C9N6V1"/>
<protein>
    <submittedName>
        <fullName evidence="1">Uncharacterized protein</fullName>
    </submittedName>
</protein>
<organism evidence="1">
    <name type="scientific">Mucor ambiguus</name>
    <dbReference type="NCBI Taxonomy" id="91626"/>
    <lineage>
        <taxon>Eukaryota</taxon>
        <taxon>Fungi</taxon>
        <taxon>Fungi incertae sedis</taxon>
        <taxon>Mucoromycota</taxon>
        <taxon>Mucoromycotina</taxon>
        <taxon>Mucoromycetes</taxon>
        <taxon>Mucorales</taxon>
        <taxon>Mucorineae</taxon>
        <taxon>Mucoraceae</taxon>
        <taxon>Mucor</taxon>
    </lineage>
</organism>
<keyword evidence="2" id="KW-1185">Reference proteome</keyword>